<dbReference type="AlphaFoldDB" id="A0A1M6AHB6"/>
<keyword evidence="5" id="KW-0460">Magnesium</keyword>
<dbReference type="Proteomes" id="UP000184418">
    <property type="component" value="Unassembled WGS sequence"/>
</dbReference>
<name>A0A1M6AHB6_9BACT</name>
<keyword evidence="6" id="KW-0436">Ligase</keyword>
<dbReference type="GO" id="GO:0005524">
    <property type="term" value="F:ATP binding"/>
    <property type="evidence" value="ECO:0007669"/>
    <property type="project" value="UniProtKB-KW"/>
</dbReference>
<evidence type="ECO:0000256" key="4">
    <source>
        <dbReference type="PIRSR" id="PIRSR006806-1"/>
    </source>
</evidence>
<dbReference type="SUPFAM" id="SSF100950">
    <property type="entry name" value="NagB/RpiA/CoA transferase-like"/>
    <property type="match status" value="1"/>
</dbReference>
<dbReference type="Gene3D" id="3.40.50.10420">
    <property type="entry name" value="NagB/RpiA/CoA transferase-like"/>
    <property type="match status" value="1"/>
</dbReference>
<keyword evidence="2 4" id="KW-0547">Nucleotide-binding</keyword>
<feature type="binding site" evidence="4">
    <location>
        <position position="68"/>
    </location>
    <ligand>
        <name>substrate</name>
    </ligand>
</feature>
<proteinExistence type="inferred from homology"/>
<gene>
    <name evidence="6" type="ORF">SAMN02745146_0640</name>
</gene>
<dbReference type="GO" id="GO:0035999">
    <property type="term" value="P:tetrahydrofolate interconversion"/>
    <property type="evidence" value="ECO:0007669"/>
    <property type="project" value="TreeGrafter"/>
</dbReference>
<evidence type="ECO:0000256" key="1">
    <source>
        <dbReference type="ARBA" id="ARBA00010638"/>
    </source>
</evidence>
<dbReference type="GO" id="GO:0046872">
    <property type="term" value="F:metal ion binding"/>
    <property type="evidence" value="ECO:0007669"/>
    <property type="project" value="UniProtKB-KW"/>
</dbReference>
<keyword evidence="7" id="KW-1185">Reference proteome</keyword>
<dbReference type="STRING" id="1121955.SAMN02745146_0640"/>
<comment type="cofactor">
    <cofactor evidence="5">
        <name>Mg(2+)</name>
        <dbReference type="ChEBI" id="CHEBI:18420"/>
    </cofactor>
</comment>
<evidence type="ECO:0000256" key="3">
    <source>
        <dbReference type="ARBA" id="ARBA00022840"/>
    </source>
</evidence>
<dbReference type="PANTHER" id="PTHR23407">
    <property type="entry name" value="ATPASE INHIBITOR/5-FORMYLTETRAHYDROFOLATE CYCLO-LIGASE"/>
    <property type="match status" value="1"/>
</dbReference>
<dbReference type="EC" id="6.3.3.2" evidence="5"/>
<evidence type="ECO:0000313" key="7">
    <source>
        <dbReference type="Proteomes" id="UP000184418"/>
    </source>
</evidence>
<organism evidence="6 7">
    <name type="scientific">Hymenobacter daecheongensis DSM 21074</name>
    <dbReference type="NCBI Taxonomy" id="1121955"/>
    <lineage>
        <taxon>Bacteria</taxon>
        <taxon>Pseudomonadati</taxon>
        <taxon>Bacteroidota</taxon>
        <taxon>Cytophagia</taxon>
        <taxon>Cytophagales</taxon>
        <taxon>Hymenobacteraceae</taxon>
        <taxon>Hymenobacter</taxon>
    </lineage>
</organism>
<keyword evidence="5" id="KW-0479">Metal-binding</keyword>
<keyword evidence="3 4" id="KW-0067">ATP-binding</keyword>
<dbReference type="NCBIfam" id="TIGR02727">
    <property type="entry name" value="MTHFS_bact"/>
    <property type="match status" value="1"/>
</dbReference>
<dbReference type="GO" id="GO:0009396">
    <property type="term" value="P:folic acid-containing compound biosynthetic process"/>
    <property type="evidence" value="ECO:0007669"/>
    <property type="project" value="TreeGrafter"/>
</dbReference>
<dbReference type="PIRSF" id="PIRSF006806">
    <property type="entry name" value="FTHF_cligase"/>
    <property type="match status" value="1"/>
</dbReference>
<dbReference type="InterPro" id="IPR002698">
    <property type="entry name" value="FTHF_cligase"/>
</dbReference>
<feature type="binding site" evidence="4">
    <location>
        <begin position="15"/>
        <end position="19"/>
    </location>
    <ligand>
        <name>ATP</name>
        <dbReference type="ChEBI" id="CHEBI:30616"/>
    </ligand>
</feature>
<sequence>MPDSQKPAAQQSLTKAELRPQMLARRRALLADEVARRSVALREQLMGDFPVAQWRWLHVFLPIAQQHEPDTWEMVREIWRQLLPVQLAVPVVQPDGRTLRHFRLTPDTKLVTNRWGISEPIDAPEIAPAAFDAVLVPLLAFDEQGHRVGYGKGFYDRFLSECRPDALRIGVSLEPPVFRITDAWAGDVCLHACLTPERVWRFDDV</sequence>
<feature type="binding site" evidence="4">
    <location>
        <begin position="147"/>
        <end position="155"/>
    </location>
    <ligand>
        <name>ATP</name>
        <dbReference type="ChEBI" id="CHEBI:30616"/>
    </ligand>
</feature>
<accession>A0A1M6AHB6</accession>
<reference evidence="6 7" key="1">
    <citation type="submission" date="2016-11" db="EMBL/GenBank/DDBJ databases">
        <authorList>
            <person name="Jaros S."/>
            <person name="Januszkiewicz K."/>
            <person name="Wedrychowicz H."/>
        </authorList>
    </citation>
    <scope>NUCLEOTIDE SEQUENCE [LARGE SCALE GENOMIC DNA]</scope>
    <source>
        <strain evidence="6 7">DSM 21074</strain>
    </source>
</reference>
<protein>
    <recommendedName>
        <fullName evidence="5">5-formyltetrahydrofolate cyclo-ligase</fullName>
        <ecNumber evidence="5">6.3.3.2</ecNumber>
    </recommendedName>
</protein>
<dbReference type="InterPro" id="IPR037171">
    <property type="entry name" value="NagB/RpiA_transferase-like"/>
</dbReference>
<comment type="catalytic activity">
    <reaction evidence="5">
        <text>(6S)-5-formyl-5,6,7,8-tetrahydrofolate + ATP = (6R)-5,10-methenyltetrahydrofolate + ADP + phosphate</text>
        <dbReference type="Rhea" id="RHEA:10488"/>
        <dbReference type="ChEBI" id="CHEBI:30616"/>
        <dbReference type="ChEBI" id="CHEBI:43474"/>
        <dbReference type="ChEBI" id="CHEBI:57455"/>
        <dbReference type="ChEBI" id="CHEBI:57457"/>
        <dbReference type="ChEBI" id="CHEBI:456216"/>
        <dbReference type="EC" id="6.3.3.2"/>
    </reaction>
</comment>
<dbReference type="PANTHER" id="PTHR23407:SF1">
    <property type="entry name" value="5-FORMYLTETRAHYDROFOLATE CYCLO-LIGASE"/>
    <property type="match status" value="1"/>
</dbReference>
<dbReference type="Pfam" id="PF01812">
    <property type="entry name" value="5-FTHF_cyc-lig"/>
    <property type="match status" value="1"/>
</dbReference>
<dbReference type="InterPro" id="IPR024185">
    <property type="entry name" value="FTHF_cligase-like_sf"/>
</dbReference>
<dbReference type="EMBL" id="FQYN01000001">
    <property type="protein sequence ID" value="SHI35904.1"/>
    <property type="molecule type" value="Genomic_DNA"/>
</dbReference>
<evidence type="ECO:0000313" key="6">
    <source>
        <dbReference type="EMBL" id="SHI35904.1"/>
    </source>
</evidence>
<comment type="similarity">
    <text evidence="1 5">Belongs to the 5-formyltetrahydrofolate cyclo-ligase family.</text>
</comment>
<evidence type="ECO:0000256" key="2">
    <source>
        <dbReference type="ARBA" id="ARBA00022741"/>
    </source>
</evidence>
<evidence type="ECO:0000256" key="5">
    <source>
        <dbReference type="RuleBase" id="RU361279"/>
    </source>
</evidence>
<dbReference type="GO" id="GO:0030272">
    <property type="term" value="F:5-formyltetrahydrofolate cyclo-ligase activity"/>
    <property type="evidence" value="ECO:0007669"/>
    <property type="project" value="UniProtKB-EC"/>
</dbReference>
<feature type="binding site" evidence="4">
    <location>
        <position position="61"/>
    </location>
    <ligand>
        <name>substrate</name>
    </ligand>
</feature>